<dbReference type="InterPro" id="IPR028325">
    <property type="entry name" value="VG_K_chnl"/>
</dbReference>
<evidence type="ECO:0000259" key="9">
    <source>
        <dbReference type="Pfam" id="PF07885"/>
    </source>
</evidence>
<accession>A0ABV3T408</accession>
<keyword evidence="6 8" id="KW-0472">Membrane</keyword>
<protein>
    <submittedName>
        <fullName evidence="10">Potassium channel family protein</fullName>
    </submittedName>
</protein>
<evidence type="ECO:0000256" key="6">
    <source>
        <dbReference type="ARBA" id="ARBA00023136"/>
    </source>
</evidence>
<comment type="caution">
    <text evidence="10">The sequence shown here is derived from an EMBL/GenBank/DDBJ whole genome shotgun (WGS) entry which is preliminary data.</text>
</comment>
<keyword evidence="2" id="KW-0813">Transport</keyword>
<evidence type="ECO:0000256" key="4">
    <source>
        <dbReference type="ARBA" id="ARBA00022989"/>
    </source>
</evidence>
<dbReference type="GO" id="GO:0034220">
    <property type="term" value="P:monoatomic ion transmembrane transport"/>
    <property type="evidence" value="ECO:0007669"/>
    <property type="project" value="UniProtKB-KW"/>
</dbReference>
<dbReference type="PANTHER" id="PTHR11537">
    <property type="entry name" value="VOLTAGE-GATED POTASSIUM CHANNEL"/>
    <property type="match status" value="1"/>
</dbReference>
<dbReference type="InterPro" id="IPR013099">
    <property type="entry name" value="K_chnl_dom"/>
</dbReference>
<feature type="domain" description="Potassium channel" evidence="9">
    <location>
        <begin position="123"/>
        <end position="202"/>
    </location>
</feature>
<feature type="transmembrane region" description="Helical" evidence="8">
    <location>
        <begin position="44"/>
        <end position="65"/>
    </location>
</feature>
<dbReference type="EMBL" id="JBFPJR010000043">
    <property type="protein sequence ID" value="MEX0429424.1"/>
    <property type="molecule type" value="Genomic_DNA"/>
</dbReference>
<feature type="transmembrane region" description="Helical" evidence="8">
    <location>
        <begin position="149"/>
        <end position="166"/>
    </location>
</feature>
<feature type="transmembrane region" description="Helical" evidence="8">
    <location>
        <begin position="12"/>
        <end position="32"/>
    </location>
</feature>
<dbReference type="InterPro" id="IPR027359">
    <property type="entry name" value="Volt_channel_dom_sf"/>
</dbReference>
<evidence type="ECO:0000256" key="2">
    <source>
        <dbReference type="ARBA" id="ARBA00022448"/>
    </source>
</evidence>
<dbReference type="Gene3D" id="1.20.120.350">
    <property type="entry name" value="Voltage-gated potassium channels. Chain C"/>
    <property type="match status" value="1"/>
</dbReference>
<reference evidence="10 11" key="1">
    <citation type="submission" date="2024-07" db="EMBL/GenBank/DDBJ databases">
        <authorList>
            <person name="Lee S."/>
            <person name="Kang M."/>
        </authorList>
    </citation>
    <scope>NUCLEOTIDE SEQUENCE [LARGE SCALE GENOMIC DNA]</scope>
    <source>
        <strain evidence="10 11">DS6</strain>
    </source>
</reference>
<name>A0ABV3T408_9ACTN</name>
<dbReference type="PANTHER" id="PTHR11537:SF254">
    <property type="entry name" value="POTASSIUM VOLTAGE-GATED CHANNEL PROTEIN SHAB"/>
    <property type="match status" value="1"/>
</dbReference>
<keyword evidence="7 10" id="KW-0407">Ion channel</keyword>
<evidence type="ECO:0000256" key="5">
    <source>
        <dbReference type="ARBA" id="ARBA00023065"/>
    </source>
</evidence>
<dbReference type="Pfam" id="PF07885">
    <property type="entry name" value="Ion_trans_2"/>
    <property type="match status" value="1"/>
</dbReference>
<keyword evidence="11" id="KW-1185">Reference proteome</keyword>
<dbReference type="SUPFAM" id="SSF81324">
    <property type="entry name" value="Voltage-gated potassium channels"/>
    <property type="match status" value="1"/>
</dbReference>
<evidence type="ECO:0000256" key="8">
    <source>
        <dbReference type="SAM" id="Phobius"/>
    </source>
</evidence>
<keyword evidence="3 8" id="KW-0812">Transmembrane</keyword>
<feature type="transmembrane region" description="Helical" evidence="8">
    <location>
        <begin position="115"/>
        <end position="137"/>
    </location>
</feature>
<dbReference type="Gene3D" id="1.10.287.70">
    <property type="match status" value="1"/>
</dbReference>
<keyword evidence="4 8" id="KW-1133">Transmembrane helix</keyword>
<evidence type="ECO:0000256" key="7">
    <source>
        <dbReference type="ARBA" id="ARBA00023303"/>
    </source>
</evidence>
<evidence type="ECO:0000256" key="3">
    <source>
        <dbReference type="ARBA" id="ARBA00022692"/>
    </source>
</evidence>
<gene>
    <name evidence="10" type="ORF">AB3X52_17530</name>
</gene>
<dbReference type="Proteomes" id="UP001556631">
    <property type="component" value="Unassembled WGS sequence"/>
</dbReference>
<evidence type="ECO:0000256" key="1">
    <source>
        <dbReference type="ARBA" id="ARBA00004141"/>
    </source>
</evidence>
<dbReference type="Gene3D" id="1.20.5.110">
    <property type="match status" value="1"/>
</dbReference>
<dbReference type="RefSeq" id="WP_367995389.1">
    <property type="nucleotide sequence ID" value="NZ_JBFPJR010000043.1"/>
</dbReference>
<evidence type="ECO:0000313" key="10">
    <source>
        <dbReference type="EMBL" id="MEX0429424.1"/>
    </source>
</evidence>
<feature type="transmembrane region" description="Helical" evidence="8">
    <location>
        <begin position="178"/>
        <end position="202"/>
    </location>
</feature>
<keyword evidence="5" id="KW-0406">Ion transport</keyword>
<organism evidence="10 11">
    <name type="scientific">Nocardioides eburneus</name>
    <dbReference type="NCBI Taxonomy" id="3231482"/>
    <lineage>
        <taxon>Bacteria</taxon>
        <taxon>Bacillati</taxon>
        <taxon>Actinomycetota</taxon>
        <taxon>Actinomycetes</taxon>
        <taxon>Propionibacteriales</taxon>
        <taxon>Nocardioidaceae</taxon>
        <taxon>Nocardioides</taxon>
    </lineage>
</organism>
<sequence length="256" mass="28668">MDESRLRWEEAANWPITTAALVFLAAWSWPILDPDLGSPWRGVCWWLTWVTWAIFAVDYAMRVYLAEQRWRFLRESWLDLAIVVLPVFRPLRLLRVVKLLGILNRHASLSLRGRVASYVGSATVLVLFVGSVAVLSAERGKPGANIDRFSDALWWSITTITTAGYGDRFPVTFTGRCVAVGLMLCGIALLGVVTAFFASWLIRGVEEEQEEAIRVTASDVETLIGEVRELRAEVRRLRATPQQEAEPPVASSEHGA</sequence>
<evidence type="ECO:0000313" key="11">
    <source>
        <dbReference type="Proteomes" id="UP001556631"/>
    </source>
</evidence>
<proteinExistence type="predicted"/>
<comment type="subcellular location">
    <subcellularLocation>
        <location evidence="1">Membrane</location>
        <topology evidence="1">Multi-pass membrane protein</topology>
    </subcellularLocation>
</comment>